<dbReference type="STRING" id="8167.A0A484D9L6"/>
<feature type="disulfide bond" evidence="8">
    <location>
        <begin position="68"/>
        <end position="83"/>
    </location>
</feature>
<gene>
    <name evidence="11" type="ORF">EPR50_G00067200</name>
</gene>
<sequence length="298" mass="33658">MHIISMLLLPVLVLFSAVLRGVSAVESTPTFEHRDPITREILICDRCPPGTHMAEYCTATTPTVCAPCRNQHYTELWNYLPKCLYCHNFCTENEEVETECSATSNRVCRCKQGFFMTTGFCMRHSECGPGHGVQTKGTSKMNTVCEKCSEGYFSTSYSALESCVKHQECVGGQIALLPGSINHDRMCGSCEDLANGGETLRRFLSGFFSVHRMRVPKMKNFVARYFNKSEMALPNHRGPLLDQIRAWLAQAPEEELKKLPQMLKASQLCSMQEKLETIVRDIKQHSPNCSLQFFDVEM</sequence>
<feature type="domain" description="TNFR-Cys" evidence="10">
    <location>
        <begin position="67"/>
        <end position="108"/>
    </location>
</feature>
<keyword evidence="12" id="KW-1185">Reference proteome</keyword>
<keyword evidence="7" id="KW-0325">Glycoprotein</keyword>
<evidence type="ECO:0000313" key="12">
    <source>
        <dbReference type="Proteomes" id="UP000295070"/>
    </source>
</evidence>
<keyword evidence="4 9" id="KW-0732">Signal</keyword>
<dbReference type="GO" id="GO:0005576">
    <property type="term" value="C:extracellular region"/>
    <property type="evidence" value="ECO:0007669"/>
    <property type="project" value="UniProtKB-SubCell"/>
</dbReference>
<dbReference type="Gene3D" id="2.10.50.10">
    <property type="entry name" value="Tumor Necrosis Factor Receptor, subunit A, domain 2"/>
    <property type="match status" value="2"/>
</dbReference>
<dbReference type="Pfam" id="PF00020">
    <property type="entry name" value="TNFR_c6"/>
    <property type="match status" value="3"/>
</dbReference>
<dbReference type="PANTHER" id="PTHR23097:SF90">
    <property type="entry name" value="TUMOR NECROSIS FACTOR RECEPTOR SUPERFAMILY MEMBER 11B"/>
    <property type="match status" value="1"/>
</dbReference>
<dbReference type="Pfam" id="PF21733">
    <property type="entry name" value="Death_3"/>
    <property type="match status" value="1"/>
</dbReference>
<evidence type="ECO:0000256" key="9">
    <source>
        <dbReference type="SAM" id="SignalP"/>
    </source>
</evidence>
<dbReference type="InterPro" id="IPR001368">
    <property type="entry name" value="TNFR/NGFR_Cys_rich_reg"/>
</dbReference>
<keyword evidence="2" id="KW-0964">Secreted</keyword>
<keyword evidence="6 8" id="KW-1015">Disulfide bond</keyword>
<evidence type="ECO:0000256" key="8">
    <source>
        <dbReference type="PROSITE-ProRule" id="PRU00206"/>
    </source>
</evidence>
<evidence type="ECO:0000256" key="4">
    <source>
        <dbReference type="ARBA" id="ARBA00022729"/>
    </source>
</evidence>
<dbReference type="SMART" id="SM00208">
    <property type="entry name" value="TNFR"/>
    <property type="match status" value="4"/>
</dbReference>
<keyword evidence="3" id="KW-0053">Apoptosis</keyword>
<evidence type="ECO:0000259" key="10">
    <source>
        <dbReference type="PROSITE" id="PS50050"/>
    </source>
</evidence>
<reference evidence="11 12" key="1">
    <citation type="submission" date="2019-01" db="EMBL/GenBank/DDBJ databases">
        <title>A chromosome-scale genome assembly of the yellow perch, Perca flavescens.</title>
        <authorList>
            <person name="Feron R."/>
            <person name="Morvezen R."/>
            <person name="Bestin A."/>
            <person name="Haffray P."/>
            <person name="Klopp C."/>
            <person name="Zahm M."/>
            <person name="Cabau C."/>
            <person name="Roques C."/>
            <person name="Donnadieu C."/>
            <person name="Bouchez O."/>
            <person name="Christie M."/>
            <person name="Larson W."/>
            <person name="Guiguen Y."/>
        </authorList>
    </citation>
    <scope>NUCLEOTIDE SEQUENCE [LARGE SCALE GENOMIC DNA]</scope>
    <source>
        <strain evidence="11">YP-PL-M2</strain>
        <tissue evidence="11">Blood</tissue>
    </source>
</reference>
<dbReference type="EMBL" id="SCKG01000006">
    <property type="protein sequence ID" value="TDH11912.1"/>
    <property type="molecule type" value="Genomic_DNA"/>
</dbReference>
<evidence type="ECO:0000256" key="7">
    <source>
        <dbReference type="ARBA" id="ARBA00023180"/>
    </source>
</evidence>
<feature type="repeat" description="TNFR-Cys" evidence="8">
    <location>
        <begin position="67"/>
        <end position="108"/>
    </location>
</feature>
<evidence type="ECO:0000256" key="3">
    <source>
        <dbReference type="ARBA" id="ARBA00022703"/>
    </source>
</evidence>
<keyword evidence="5" id="KW-0677">Repeat</keyword>
<evidence type="ECO:0000256" key="1">
    <source>
        <dbReference type="ARBA" id="ARBA00004613"/>
    </source>
</evidence>
<comment type="subcellular location">
    <subcellularLocation>
        <location evidence="1">Secreted</location>
    </subcellularLocation>
</comment>
<dbReference type="AlphaFoldDB" id="A0A484D9L6"/>
<comment type="caution">
    <text evidence="8">Lacks conserved residue(s) required for the propagation of feature annotation.</text>
</comment>
<accession>A0A484D9L6</accession>
<feature type="chain" id="PRO_5019774511" description="TNFR-Cys domain-containing protein" evidence="9">
    <location>
        <begin position="25"/>
        <end position="298"/>
    </location>
</feature>
<evidence type="ECO:0000256" key="6">
    <source>
        <dbReference type="ARBA" id="ARBA00023157"/>
    </source>
</evidence>
<dbReference type="InterPro" id="IPR048522">
    <property type="entry name" value="Death_3_fish"/>
</dbReference>
<protein>
    <recommendedName>
        <fullName evidence="10">TNFR-Cys domain-containing protein</fullName>
    </recommendedName>
</protein>
<comment type="caution">
    <text evidence="11">The sequence shown here is derived from an EMBL/GenBank/DDBJ whole genome shotgun (WGS) entry which is preliminary data.</text>
</comment>
<dbReference type="GO" id="GO:0006915">
    <property type="term" value="P:apoptotic process"/>
    <property type="evidence" value="ECO:0007669"/>
    <property type="project" value="UniProtKB-KW"/>
</dbReference>
<name>A0A484D9L6_PERFV</name>
<dbReference type="InterPro" id="IPR052459">
    <property type="entry name" value="TNFRSF_decoy_receptor"/>
</dbReference>
<feature type="disulfide bond" evidence="8">
    <location>
        <begin position="90"/>
        <end position="108"/>
    </location>
</feature>
<dbReference type="SUPFAM" id="SSF57586">
    <property type="entry name" value="TNF receptor-like"/>
    <property type="match status" value="2"/>
</dbReference>
<dbReference type="PANTHER" id="PTHR23097">
    <property type="entry name" value="TUMOR NECROSIS FACTOR RECEPTOR SUPERFAMILY MEMBER"/>
    <property type="match status" value="1"/>
</dbReference>
<proteinExistence type="predicted"/>
<evidence type="ECO:0000313" key="11">
    <source>
        <dbReference type="EMBL" id="TDH11912.1"/>
    </source>
</evidence>
<evidence type="ECO:0000256" key="5">
    <source>
        <dbReference type="ARBA" id="ARBA00022737"/>
    </source>
</evidence>
<dbReference type="Proteomes" id="UP000295070">
    <property type="component" value="Chromosome 6"/>
</dbReference>
<evidence type="ECO:0000256" key="2">
    <source>
        <dbReference type="ARBA" id="ARBA00022525"/>
    </source>
</evidence>
<feature type="signal peptide" evidence="9">
    <location>
        <begin position="1"/>
        <end position="24"/>
    </location>
</feature>
<organism evidence="11 12">
    <name type="scientific">Perca flavescens</name>
    <name type="common">American yellow perch</name>
    <name type="synonym">Morone flavescens</name>
    <dbReference type="NCBI Taxonomy" id="8167"/>
    <lineage>
        <taxon>Eukaryota</taxon>
        <taxon>Metazoa</taxon>
        <taxon>Chordata</taxon>
        <taxon>Craniata</taxon>
        <taxon>Vertebrata</taxon>
        <taxon>Euteleostomi</taxon>
        <taxon>Actinopterygii</taxon>
        <taxon>Neopterygii</taxon>
        <taxon>Teleostei</taxon>
        <taxon>Neoteleostei</taxon>
        <taxon>Acanthomorphata</taxon>
        <taxon>Eupercaria</taxon>
        <taxon>Perciformes</taxon>
        <taxon>Percoidei</taxon>
        <taxon>Percidae</taxon>
        <taxon>Percinae</taxon>
        <taxon>Perca</taxon>
    </lineage>
</organism>
<dbReference type="PROSITE" id="PS50050">
    <property type="entry name" value="TNFR_NGFR_2"/>
    <property type="match status" value="1"/>
</dbReference>